<dbReference type="FunFam" id="1.25.40.10:FF:001552">
    <property type="entry name" value="Predicted protein"/>
    <property type="match status" value="1"/>
</dbReference>
<dbReference type="InterPro" id="IPR044645">
    <property type="entry name" value="DG1/EMB2279-like"/>
</dbReference>
<accession>A0A8J5LFT1</accession>
<feature type="region of interest" description="Disordered" evidence="3">
    <location>
        <begin position="1"/>
        <end position="29"/>
    </location>
</feature>
<dbReference type="EMBL" id="JACMSC010000008">
    <property type="protein sequence ID" value="KAG6510988.1"/>
    <property type="molecule type" value="Genomic_DNA"/>
</dbReference>
<keyword evidence="1" id="KW-0677">Repeat</keyword>
<dbReference type="Gene3D" id="1.25.40.10">
    <property type="entry name" value="Tetratricopeptide repeat domain"/>
    <property type="match status" value="4"/>
</dbReference>
<organism evidence="5 6">
    <name type="scientific">Zingiber officinale</name>
    <name type="common">Ginger</name>
    <name type="synonym">Amomum zingiber</name>
    <dbReference type="NCBI Taxonomy" id="94328"/>
    <lineage>
        <taxon>Eukaryota</taxon>
        <taxon>Viridiplantae</taxon>
        <taxon>Streptophyta</taxon>
        <taxon>Embryophyta</taxon>
        <taxon>Tracheophyta</taxon>
        <taxon>Spermatophyta</taxon>
        <taxon>Magnoliopsida</taxon>
        <taxon>Liliopsida</taxon>
        <taxon>Zingiberales</taxon>
        <taxon>Zingiberaceae</taxon>
        <taxon>Zingiber</taxon>
    </lineage>
</organism>
<feature type="compositionally biased region" description="Low complexity" evidence="3">
    <location>
        <begin position="1"/>
        <end position="18"/>
    </location>
</feature>
<feature type="compositionally biased region" description="Low complexity" evidence="3">
    <location>
        <begin position="68"/>
        <end position="77"/>
    </location>
</feature>
<comment type="caution">
    <text evidence="5">The sequence shown here is derived from an EMBL/GenBank/DDBJ whole genome shotgun (WGS) entry which is preliminary data.</text>
</comment>
<feature type="domain" description="PROP1-like PPR" evidence="4">
    <location>
        <begin position="355"/>
        <end position="454"/>
    </location>
</feature>
<dbReference type="InterPro" id="IPR033443">
    <property type="entry name" value="PROP1-like_PPR_dom"/>
</dbReference>
<dbReference type="NCBIfam" id="TIGR00756">
    <property type="entry name" value="PPR"/>
    <property type="match status" value="1"/>
</dbReference>
<name>A0A8J5LFT1_ZINOF</name>
<dbReference type="Pfam" id="PF01535">
    <property type="entry name" value="PPR"/>
    <property type="match status" value="2"/>
</dbReference>
<evidence type="ECO:0000256" key="1">
    <source>
        <dbReference type="ARBA" id="ARBA00022737"/>
    </source>
</evidence>
<dbReference type="AlphaFoldDB" id="A0A8J5LFT1"/>
<evidence type="ECO:0000313" key="6">
    <source>
        <dbReference type="Proteomes" id="UP000734854"/>
    </source>
</evidence>
<feature type="repeat" description="PPR" evidence="2">
    <location>
        <begin position="266"/>
        <end position="300"/>
    </location>
</feature>
<feature type="region of interest" description="Disordered" evidence="3">
    <location>
        <begin position="57"/>
        <end position="81"/>
    </location>
</feature>
<evidence type="ECO:0000256" key="3">
    <source>
        <dbReference type="SAM" id="MobiDB-lite"/>
    </source>
</evidence>
<dbReference type="Proteomes" id="UP000734854">
    <property type="component" value="Unassembled WGS sequence"/>
</dbReference>
<feature type="repeat" description="PPR" evidence="2">
    <location>
        <begin position="422"/>
        <end position="456"/>
    </location>
</feature>
<dbReference type="GO" id="GO:0009507">
    <property type="term" value="C:chloroplast"/>
    <property type="evidence" value="ECO:0007669"/>
    <property type="project" value="TreeGrafter"/>
</dbReference>
<dbReference type="InterPro" id="IPR011990">
    <property type="entry name" value="TPR-like_helical_dom_sf"/>
</dbReference>
<dbReference type="InterPro" id="IPR002885">
    <property type="entry name" value="PPR_rpt"/>
</dbReference>
<feature type="repeat" description="PPR" evidence="2">
    <location>
        <begin position="352"/>
        <end position="386"/>
    </location>
</feature>
<evidence type="ECO:0000256" key="2">
    <source>
        <dbReference type="PROSITE-ProRule" id="PRU00708"/>
    </source>
</evidence>
<proteinExistence type="predicted"/>
<reference evidence="5 6" key="1">
    <citation type="submission" date="2020-08" db="EMBL/GenBank/DDBJ databases">
        <title>Plant Genome Project.</title>
        <authorList>
            <person name="Zhang R.-G."/>
        </authorList>
    </citation>
    <scope>NUCLEOTIDE SEQUENCE [LARGE SCALE GENOMIC DNA]</scope>
    <source>
        <tissue evidence="5">Rhizome</tissue>
    </source>
</reference>
<evidence type="ECO:0000313" key="5">
    <source>
        <dbReference type="EMBL" id="KAG6510988.1"/>
    </source>
</evidence>
<dbReference type="Pfam" id="PF17177">
    <property type="entry name" value="PPR_long"/>
    <property type="match status" value="1"/>
</dbReference>
<sequence>MAMAVSAAASSASLSAASSDHKPFEPNNEAIRKRLLRKGVFPTPKILHALRKKETQKALRRAKKQALQVQPSSVSESQSRDLEGDDLFRTVSAEYRAVREEFRRRDEKAVVLAGKPWEGSKAVDLRALTSARETLGDGRLRTEHLEELRRMLAERNGEQFRLLLINDEVEDTGCDFGNKEVKKPPKSWLMIEEEERIRLLVDRLSSSNPSMQDWKFSWMMRKSGILFTEMSLLKIIERLGHLGKWSSALSVVEWVYNEKSYKHKKSRFVYTKLLSVLGKERRPIEALQLFKKMQEDGQLYPDMAAYHSISVTLGQAGLVHELINIINCMKVKPSRKLKNMNRRNWDPCMEPDIVIYNAVLNACIPSHQWKGVFWVLEQMRYSGLKPIGATYGLAMEVMLKAGKYDLVHKFFEKMRKGGIAPKAQTYRVLVRAFWEEGKIDDALEAVMEMEHRGIVGAASVYYVLTFKGYAPCTSDLLALGIKCIGYVFSMLKLQVEKLKRVPFRKPLEVAFTGMILASLDGGFVGDCISIFEHMKDHCAPNVGTINAMLKVYSCADMFAKAKELFEATKATHGGLESSGNYSSLQLDSYSYKSMLEASASSQQWEYFEYVYKEMILSGFKLDHRKFSWCLVKASRAGKWHLLEHAFDTILEAEEIPHTSLFMEMICQTIAQGDFGRTVSLLNSMAHASLSVSESQWTSLLEKEIATLGMGKLQDLLNHLQSCSLVMEDPVPIFLKSLHLISGRRFLEGTASVAGSIGSLENDEKIKDYQHVDVPGRIDGRAPSLSTSYSCSLVEMPDAESSANASLQGEFDNLESSSPAGAQRSEHSCFQHNEEFYFTDSTLDLLTSGIRTPFSESPPASEILERWRIRQED</sequence>
<gene>
    <name evidence="5" type="ORF">ZIOFF_029037</name>
</gene>
<protein>
    <recommendedName>
        <fullName evidence="4">PROP1-like PPR domain-containing protein</fullName>
    </recommendedName>
</protein>
<dbReference type="PROSITE" id="PS51375">
    <property type="entry name" value="PPR"/>
    <property type="match status" value="5"/>
</dbReference>
<evidence type="ECO:0000259" key="4">
    <source>
        <dbReference type="Pfam" id="PF17177"/>
    </source>
</evidence>
<dbReference type="PANTHER" id="PTHR46935">
    <property type="entry name" value="OS01G0674700 PROTEIN"/>
    <property type="match status" value="1"/>
</dbReference>
<feature type="repeat" description="PPR" evidence="2">
    <location>
        <begin position="387"/>
        <end position="421"/>
    </location>
</feature>
<dbReference type="PANTHER" id="PTHR46935:SF2">
    <property type="entry name" value="PENTACOTRIPEPTIDE-REPEAT REGION OF PRORP DOMAIN-CONTAINING PROTEIN"/>
    <property type="match status" value="1"/>
</dbReference>
<keyword evidence="6" id="KW-1185">Reference proteome</keyword>
<dbReference type="GO" id="GO:0009658">
    <property type="term" value="P:chloroplast organization"/>
    <property type="evidence" value="ECO:0007669"/>
    <property type="project" value="InterPro"/>
</dbReference>
<feature type="repeat" description="PPR" evidence="2">
    <location>
        <begin position="587"/>
        <end position="621"/>
    </location>
</feature>